<feature type="region of interest" description="Disordered" evidence="7">
    <location>
        <begin position="1"/>
        <end position="22"/>
    </location>
</feature>
<feature type="transmembrane region" description="Helical" evidence="8">
    <location>
        <begin position="183"/>
        <end position="201"/>
    </location>
</feature>
<dbReference type="Pfam" id="PF02417">
    <property type="entry name" value="Chromate_transp"/>
    <property type="match status" value="1"/>
</dbReference>
<feature type="transmembrane region" description="Helical" evidence="8">
    <location>
        <begin position="127"/>
        <end position="147"/>
    </location>
</feature>
<reference evidence="9" key="1">
    <citation type="submission" date="2021-03" db="EMBL/GenBank/DDBJ databases">
        <authorList>
            <person name="Peeters C."/>
        </authorList>
    </citation>
    <scope>NUCLEOTIDE SEQUENCE</scope>
    <source>
        <strain evidence="9">LMG 31506</strain>
    </source>
</reference>
<comment type="similarity">
    <text evidence="2">Belongs to the chromate ion transporter (CHR) (TC 2.A.51) family.</text>
</comment>
<keyword evidence="6 8" id="KW-0472">Membrane</keyword>
<evidence type="ECO:0000256" key="8">
    <source>
        <dbReference type="SAM" id="Phobius"/>
    </source>
</evidence>
<evidence type="ECO:0000256" key="4">
    <source>
        <dbReference type="ARBA" id="ARBA00022692"/>
    </source>
</evidence>
<accession>A0A916IXJ9</accession>
<evidence type="ECO:0000256" key="2">
    <source>
        <dbReference type="ARBA" id="ARBA00005262"/>
    </source>
</evidence>
<evidence type="ECO:0000256" key="7">
    <source>
        <dbReference type="SAM" id="MobiDB-lite"/>
    </source>
</evidence>
<protein>
    <recommendedName>
        <fullName evidence="11">Chromate transporter</fullName>
    </recommendedName>
</protein>
<keyword evidence="3" id="KW-1003">Cell membrane</keyword>
<dbReference type="InterPro" id="IPR003370">
    <property type="entry name" value="Chromate_transpt"/>
</dbReference>
<evidence type="ECO:0000313" key="9">
    <source>
        <dbReference type="EMBL" id="CAG2151763.1"/>
    </source>
</evidence>
<organism evidence="9 10">
    <name type="scientific">Cupriavidus yeoncheonensis</name>
    <dbReference type="NCBI Taxonomy" id="1462994"/>
    <lineage>
        <taxon>Bacteria</taxon>
        <taxon>Pseudomonadati</taxon>
        <taxon>Pseudomonadota</taxon>
        <taxon>Betaproteobacteria</taxon>
        <taxon>Burkholderiales</taxon>
        <taxon>Burkholderiaceae</taxon>
        <taxon>Cupriavidus</taxon>
    </lineage>
</organism>
<dbReference type="InterPro" id="IPR052518">
    <property type="entry name" value="CHR_Transporter"/>
</dbReference>
<proteinExistence type="inferred from homology"/>
<gene>
    <name evidence="9" type="ORF">LMG31506_04495</name>
</gene>
<dbReference type="GO" id="GO:0005886">
    <property type="term" value="C:plasma membrane"/>
    <property type="evidence" value="ECO:0007669"/>
    <property type="project" value="UniProtKB-SubCell"/>
</dbReference>
<feature type="transmembrane region" description="Helical" evidence="8">
    <location>
        <begin position="30"/>
        <end position="49"/>
    </location>
</feature>
<sequence>MPAKPVTVAPVATPSEAVEERRHPRSPADLFVTFTLLGLQGFGGVLAVVQQELVERKRWLTREEFIEDWAVAQVMPGPNVVNMALMIGGRSFGLAGALAALAGILTLPLGLVLLLEMLHARFAEHPGVAGALRGTGAVAAGLFAATGLRLMSAIRTNPLGVPLAIVLGCSCFAAVALLRWPLVYVLLGLGGTACVLTFRRLKP</sequence>
<dbReference type="PANTHER" id="PTHR43663:SF1">
    <property type="entry name" value="CHROMATE TRANSPORTER"/>
    <property type="match status" value="1"/>
</dbReference>
<name>A0A916IXJ9_9BURK</name>
<evidence type="ECO:0000256" key="5">
    <source>
        <dbReference type="ARBA" id="ARBA00022989"/>
    </source>
</evidence>
<dbReference type="PANTHER" id="PTHR43663">
    <property type="entry name" value="CHROMATE TRANSPORT PROTEIN-RELATED"/>
    <property type="match status" value="1"/>
</dbReference>
<dbReference type="RefSeq" id="WP_211949386.1">
    <property type="nucleotide sequence ID" value="NZ_CAJPUY010000017.1"/>
</dbReference>
<evidence type="ECO:0000256" key="3">
    <source>
        <dbReference type="ARBA" id="ARBA00022475"/>
    </source>
</evidence>
<evidence type="ECO:0008006" key="11">
    <source>
        <dbReference type="Google" id="ProtNLM"/>
    </source>
</evidence>
<dbReference type="AlphaFoldDB" id="A0A916IXJ9"/>
<dbReference type="Proteomes" id="UP000672934">
    <property type="component" value="Unassembled WGS sequence"/>
</dbReference>
<keyword evidence="4 8" id="KW-0812">Transmembrane</keyword>
<evidence type="ECO:0000256" key="6">
    <source>
        <dbReference type="ARBA" id="ARBA00023136"/>
    </source>
</evidence>
<dbReference type="EMBL" id="CAJPUY010000017">
    <property type="protein sequence ID" value="CAG2151763.1"/>
    <property type="molecule type" value="Genomic_DNA"/>
</dbReference>
<dbReference type="GO" id="GO:0015109">
    <property type="term" value="F:chromate transmembrane transporter activity"/>
    <property type="evidence" value="ECO:0007669"/>
    <property type="project" value="InterPro"/>
</dbReference>
<comment type="caution">
    <text evidence="9">The sequence shown here is derived from an EMBL/GenBank/DDBJ whole genome shotgun (WGS) entry which is preliminary data.</text>
</comment>
<keyword evidence="5 8" id="KW-1133">Transmembrane helix</keyword>
<feature type="transmembrane region" description="Helical" evidence="8">
    <location>
        <begin position="159"/>
        <end position="177"/>
    </location>
</feature>
<feature type="transmembrane region" description="Helical" evidence="8">
    <location>
        <begin position="92"/>
        <end position="115"/>
    </location>
</feature>
<evidence type="ECO:0000313" key="10">
    <source>
        <dbReference type="Proteomes" id="UP000672934"/>
    </source>
</evidence>
<keyword evidence="10" id="KW-1185">Reference proteome</keyword>
<comment type="subcellular location">
    <subcellularLocation>
        <location evidence="1">Cell membrane</location>
        <topology evidence="1">Multi-pass membrane protein</topology>
    </subcellularLocation>
</comment>
<evidence type="ECO:0000256" key="1">
    <source>
        <dbReference type="ARBA" id="ARBA00004651"/>
    </source>
</evidence>